<feature type="compositionally biased region" description="Basic and acidic residues" evidence="1">
    <location>
        <begin position="57"/>
        <end position="66"/>
    </location>
</feature>
<gene>
    <name evidence="2" type="ORF">NDU88_002857</name>
</gene>
<dbReference type="AlphaFoldDB" id="A0AAV7W4C4"/>
<reference evidence="2" key="1">
    <citation type="journal article" date="2022" name="bioRxiv">
        <title>Sequencing and chromosome-scale assembly of the giantPleurodeles waltlgenome.</title>
        <authorList>
            <person name="Brown T."/>
            <person name="Elewa A."/>
            <person name="Iarovenko S."/>
            <person name="Subramanian E."/>
            <person name="Araus A.J."/>
            <person name="Petzold A."/>
            <person name="Susuki M."/>
            <person name="Suzuki K.-i.T."/>
            <person name="Hayashi T."/>
            <person name="Toyoda A."/>
            <person name="Oliveira C."/>
            <person name="Osipova E."/>
            <person name="Leigh N.D."/>
            <person name="Simon A."/>
            <person name="Yun M.H."/>
        </authorList>
    </citation>
    <scope>NUCLEOTIDE SEQUENCE</scope>
    <source>
        <strain evidence="2">20211129_DDA</strain>
        <tissue evidence="2">Liver</tissue>
    </source>
</reference>
<proteinExistence type="predicted"/>
<keyword evidence="3" id="KW-1185">Reference proteome</keyword>
<evidence type="ECO:0000256" key="1">
    <source>
        <dbReference type="SAM" id="MobiDB-lite"/>
    </source>
</evidence>
<name>A0AAV7W4C4_PLEWA</name>
<protein>
    <submittedName>
        <fullName evidence="2">Uncharacterized protein</fullName>
    </submittedName>
</protein>
<sequence length="148" mass="16232">MGVVTGRPPWRRPPPVSQGHVSFDLLHLEALPATSNLERLPGNTGLQKALMRAPWGHRGEDPEECRGSGQEEEDRGNQREGSDDQSDYGDQHSRHLTWPAGHSNCSVFPRTGPEDQEAEKPTILPLSGESVALAGTVPQWMALTSTQY</sequence>
<comment type="caution">
    <text evidence="2">The sequence shown here is derived from an EMBL/GenBank/DDBJ whole genome shotgun (WGS) entry which is preliminary data.</text>
</comment>
<evidence type="ECO:0000313" key="3">
    <source>
        <dbReference type="Proteomes" id="UP001066276"/>
    </source>
</evidence>
<dbReference type="EMBL" id="JANPWB010000002">
    <property type="protein sequence ID" value="KAJ1207466.1"/>
    <property type="molecule type" value="Genomic_DNA"/>
</dbReference>
<evidence type="ECO:0000313" key="2">
    <source>
        <dbReference type="EMBL" id="KAJ1207466.1"/>
    </source>
</evidence>
<feature type="region of interest" description="Disordered" evidence="1">
    <location>
        <begin position="33"/>
        <end position="122"/>
    </location>
</feature>
<accession>A0AAV7W4C4</accession>
<dbReference type="Proteomes" id="UP001066276">
    <property type="component" value="Chromosome 1_2"/>
</dbReference>
<organism evidence="2 3">
    <name type="scientific">Pleurodeles waltl</name>
    <name type="common">Iberian ribbed newt</name>
    <dbReference type="NCBI Taxonomy" id="8319"/>
    <lineage>
        <taxon>Eukaryota</taxon>
        <taxon>Metazoa</taxon>
        <taxon>Chordata</taxon>
        <taxon>Craniata</taxon>
        <taxon>Vertebrata</taxon>
        <taxon>Euteleostomi</taxon>
        <taxon>Amphibia</taxon>
        <taxon>Batrachia</taxon>
        <taxon>Caudata</taxon>
        <taxon>Salamandroidea</taxon>
        <taxon>Salamandridae</taxon>
        <taxon>Pleurodelinae</taxon>
        <taxon>Pleurodeles</taxon>
    </lineage>
</organism>